<dbReference type="InterPro" id="IPR052355">
    <property type="entry name" value="CENP-V-like"/>
</dbReference>
<dbReference type="Proteomes" id="UP000783253">
    <property type="component" value="Unassembled WGS sequence"/>
</dbReference>
<accession>A0ABS7IWZ6</accession>
<gene>
    <name evidence="5" type="ORF">K3152_01585</name>
</gene>
<dbReference type="PROSITE" id="PS51891">
    <property type="entry name" value="CENP_V_GFA"/>
    <property type="match status" value="1"/>
</dbReference>
<comment type="caution">
    <text evidence="5">The sequence shown here is derived from an EMBL/GenBank/DDBJ whole genome shotgun (WGS) entry which is preliminary data.</text>
</comment>
<reference evidence="5 6" key="1">
    <citation type="submission" date="2021-08" db="EMBL/GenBank/DDBJ databases">
        <title>Comparative Genomics Analysis of the Genus Qipengyuania Reveals Extensive Genetic Diversity and Metabolic Versatility, Including the Description of Fifteen Novel Species.</title>
        <authorList>
            <person name="Liu Y."/>
        </authorList>
    </citation>
    <scope>NUCLEOTIDE SEQUENCE [LARGE SCALE GENOMIC DNA]</scope>
    <source>
        <strain evidence="5 6">1NDH17</strain>
    </source>
</reference>
<proteinExistence type="inferred from homology"/>
<protein>
    <submittedName>
        <fullName evidence="5">GFA family protein</fullName>
    </submittedName>
</protein>
<dbReference type="PANTHER" id="PTHR28620">
    <property type="entry name" value="CENTROMERE PROTEIN V"/>
    <property type="match status" value="1"/>
</dbReference>
<name>A0ABS7IWZ6_9SPHN</name>
<feature type="domain" description="CENP-V/GFA" evidence="4">
    <location>
        <begin position="11"/>
        <end position="131"/>
    </location>
</feature>
<comment type="similarity">
    <text evidence="1">Belongs to the Gfa family.</text>
</comment>
<dbReference type="InterPro" id="IPR006913">
    <property type="entry name" value="CENP-V/GFA"/>
</dbReference>
<organism evidence="5 6">
    <name type="scientific">Qipengyuania polymorpha</name>
    <dbReference type="NCBI Taxonomy" id="2867234"/>
    <lineage>
        <taxon>Bacteria</taxon>
        <taxon>Pseudomonadati</taxon>
        <taxon>Pseudomonadota</taxon>
        <taxon>Alphaproteobacteria</taxon>
        <taxon>Sphingomonadales</taxon>
        <taxon>Erythrobacteraceae</taxon>
        <taxon>Qipengyuania</taxon>
    </lineage>
</organism>
<evidence type="ECO:0000313" key="5">
    <source>
        <dbReference type="EMBL" id="MBX7456927.1"/>
    </source>
</evidence>
<keyword evidence="3" id="KW-0862">Zinc</keyword>
<evidence type="ECO:0000313" key="6">
    <source>
        <dbReference type="Proteomes" id="UP000783253"/>
    </source>
</evidence>
<evidence type="ECO:0000256" key="2">
    <source>
        <dbReference type="ARBA" id="ARBA00022723"/>
    </source>
</evidence>
<evidence type="ECO:0000256" key="3">
    <source>
        <dbReference type="ARBA" id="ARBA00022833"/>
    </source>
</evidence>
<dbReference type="PANTHER" id="PTHR28620:SF1">
    <property type="entry name" value="CENP-V_GFA DOMAIN-CONTAINING PROTEIN"/>
    <property type="match status" value="1"/>
</dbReference>
<dbReference type="Pfam" id="PF04828">
    <property type="entry name" value="GFA"/>
    <property type="match status" value="1"/>
</dbReference>
<sequence>MGLVIEAGETREGGCHCGTVRFRFTVPENAVIRRCNCTICAMKGVVMLDVPMASLDITRGEDALTLYTFGSGQAKHRFCSTCGIHTFHQLRSEPDHYGVNLACVDGVSIYDLPEVPVFDGQNHPEDGNAYGYAGVLRFEPGRS</sequence>
<evidence type="ECO:0000256" key="1">
    <source>
        <dbReference type="ARBA" id="ARBA00005495"/>
    </source>
</evidence>
<evidence type="ECO:0000259" key="4">
    <source>
        <dbReference type="PROSITE" id="PS51891"/>
    </source>
</evidence>
<dbReference type="SUPFAM" id="SSF51316">
    <property type="entry name" value="Mss4-like"/>
    <property type="match status" value="1"/>
</dbReference>
<keyword evidence="2" id="KW-0479">Metal-binding</keyword>
<dbReference type="Gene3D" id="2.170.150.70">
    <property type="match status" value="1"/>
</dbReference>
<dbReference type="EMBL" id="JAIGNK010000001">
    <property type="protein sequence ID" value="MBX7456927.1"/>
    <property type="molecule type" value="Genomic_DNA"/>
</dbReference>
<dbReference type="InterPro" id="IPR011057">
    <property type="entry name" value="Mss4-like_sf"/>
</dbReference>
<keyword evidence="6" id="KW-1185">Reference proteome</keyword>